<accession>A0A4Q7KKT6</accession>
<dbReference type="AlphaFoldDB" id="A0A4Q7KKT6"/>
<reference evidence="2 3" key="1">
    <citation type="submission" date="2019-02" db="EMBL/GenBank/DDBJ databases">
        <title>Genomic Encyclopedia of Type Strains, Phase IV (KMG-IV): sequencing the most valuable type-strain genomes for metagenomic binning, comparative biology and taxonomic classification.</title>
        <authorList>
            <person name="Goeker M."/>
        </authorList>
    </citation>
    <scope>NUCLEOTIDE SEQUENCE [LARGE SCALE GENOMIC DNA]</scope>
    <source>
        <strain evidence="2 3">DSM 101727</strain>
    </source>
</reference>
<feature type="compositionally biased region" description="Polar residues" evidence="1">
    <location>
        <begin position="157"/>
        <end position="168"/>
    </location>
</feature>
<dbReference type="EMBL" id="SGWQ01000006">
    <property type="protein sequence ID" value="RZS37209.1"/>
    <property type="molecule type" value="Genomic_DNA"/>
</dbReference>
<protein>
    <submittedName>
        <fullName evidence="2">Uncharacterized protein</fullName>
    </submittedName>
</protein>
<evidence type="ECO:0000313" key="3">
    <source>
        <dbReference type="Proteomes" id="UP000294257"/>
    </source>
</evidence>
<feature type="region of interest" description="Disordered" evidence="1">
    <location>
        <begin position="76"/>
        <end position="181"/>
    </location>
</feature>
<comment type="caution">
    <text evidence="2">The sequence shown here is derived from an EMBL/GenBank/DDBJ whole genome shotgun (WGS) entry which is preliminary data.</text>
</comment>
<organism evidence="2 3">
    <name type="scientific">Herbihabitans rhizosphaerae</name>
    <dbReference type="NCBI Taxonomy" id="1872711"/>
    <lineage>
        <taxon>Bacteria</taxon>
        <taxon>Bacillati</taxon>
        <taxon>Actinomycetota</taxon>
        <taxon>Actinomycetes</taxon>
        <taxon>Pseudonocardiales</taxon>
        <taxon>Pseudonocardiaceae</taxon>
        <taxon>Herbihabitans</taxon>
    </lineage>
</organism>
<sequence>MEGPIGMSEEKDTATMEAEKAMFEAGHHAGGVEDISGVPPQMQPTPGLPVRTGMVRRKDRVMRILHTLPSAAQESIIESLSPEEQQRYGVRPHAMVNTGARPYAADNAGDSTMTRPVDQSQRTTPVPPAGQTPRRPSSSPNPSPSPRPRGHERLSGELSQDQIAQRPNTEWRPPNQGGGEG</sequence>
<keyword evidence="3" id="KW-1185">Reference proteome</keyword>
<evidence type="ECO:0000313" key="2">
    <source>
        <dbReference type="EMBL" id="RZS37209.1"/>
    </source>
</evidence>
<feature type="region of interest" description="Disordered" evidence="1">
    <location>
        <begin position="30"/>
        <end position="51"/>
    </location>
</feature>
<name>A0A4Q7KKT6_9PSEU</name>
<feature type="compositionally biased region" description="Polar residues" evidence="1">
    <location>
        <begin position="109"/>
        <end position="124"/>
    </location>
</feature>
<gene>
    <name evidence="2" type="ORF">EV193_106447</name>
</gene>
<dbReference type="Proteomes" id="UP000294257">
    <property type="component" value="Unassembled WGS sequence"/>
</dbReference>
<proteinExistence type="predicted"/>
<evidence type="ECO:0000256" key="1">
    <source>
        <dbReference type="SAM" id="MobiDB-lite"/>
    </source>
</evidence>